<proteinExistence type="predicted"/>
<protein>
    <recommendedName>
        <fullName evidence="2">Apea-like HEPN domain-containing protein</fullName>
    </recommendedName>
</protein>
<name>X1FSK0_9ZZZZ</name>
<evidence type="ECO:0000313" key="1">
    <source>
        <dbReference type="EMBL" id="GAH48651.1"/>
    </source>
</evidence>
<accession>X1FSK0</accession>
<gene>
    <name evidence="1" type="ORF">S03H2_37399</name>
</gene>
<dbReference type="AlphaFoldDB" id="X1FSK0"/>
<dbReference type="EMBL" id="BARU01023019">
    <property type="protein sequence ID" value="GAH48651.1"/>
    <property type="molecule type" value="Genomic_DNA"/>
</dbReference>
<organism evidence="1">
    <name type="scientific">marine sediment metagenome</name>
    <dbReference type="NCBI Taxonomy" id="412755"/>
    <lineage>
        <taxon>unclassified sequences</taxon>
        <taxon>metagenomes</taxon>
        <taxon>ecological metagenomes</taxon>
    </lineage>
</organism>
<reference evidence="1" key="1">
    <citation type="journal article" date="2014" name="Front. Microbiol.">
        <title>High frequency of phylogenetically diverse reductive dehalogenase-homologous genes in deep subseafloor sedimentary metagenomes.</title>
        <authorList>
            <person name="Kawai M."/>
            <person name="Futagami T."/>
            <person name="Toyoda A."/>
            <person name="Takaki Y."/>
            <person name="Nishi S."/>
            <person name="Hori S."/>
            <person name="Arai W."/>
            <person name="Tsubouchi T."/>
            <person name="Morono Y."/>
            <person name="Uchiyama I."/>
            <person name="Ito T."/>
            <person name="Fujiyama A."/>
            <person name="Inagaki F."/>
            <person name="Takami H."/>
        </authorList>
    </citation>
    <scope>NUCLEOTIDE SEQUENCE</scope>
    <source>
        <strain evidence="1">Expedition CK06-06</strain>
    </source>
</reference>
<feature type="non-terminal residue" evidence="1">
    <location>
        <position position="241"/>
    </location>
</feature>
<sequence length="241" mass="28705">MRVDFQIVHSYNSSDDVKSKLLSLLKETLADEYIETTDEEIEEWIQIKYNHPSNDKFITGFSLFLDKEENTNGIIIGFSKKLHDSDDIYLVLKFFDENMSGKFKSYAEEIFEIEMALRHVLSFIFIDTYRDDYFNLLKEIKVKLQRFNGKNIPRENHYKAHLENEFFFLLFSDYTKLDKLKEIEQPDLIEAISESDNYDTFRRKVLNRGIVDEKYRKFLAEIKENLQAMENLRNCIAHNGS</sequence>
<comment type="caution">
    <text evidence="1">The sequence shown here is derived from an EMBL/GenBank/DDBJ whole genome shotgun (WGS) entry which is preliminary data.</text>
</comment>
<evidence type="ECO:0008006" key="2">
    <source>
        <dbReference type="Google" id="ProtNLM"/>
    </source>
</evidence>